<evidence type="ECO:0000313" key="1">
    <source>
        <dbReference type="EMBL" id="GAA4012025.1"/>
    </source>
</evidence>
<comment type="caution">
    <text evidence="1">The sequence shown here is derived from an EMBL/GenBank/DDBJ whole genome shotgun (WGS) entry which is preliminary data.</text>
</comment>
<reference evidence="2" key="1">
    <citation type="journal article" date="2019" name="Int. J. Syst. Evol. Microbiol.">
        <title>The Global Catalogue of Microorganisms (GCM) 10K type strain sequencing project: providing services to taxonomists for standard genome sequencing and annotation.</title>
        <authorList>
            <consortium name="The Broad Institute Genomics Platform"/>
            <consortium name="The Broad Institute Genome Sequencing Center for Infectious Disease"/>
            <person name="Wu L."/>
            <person name="Ma J."/>
        </authorList>
    </citation>
    <scope>NUCLEOTIDE SEQUENCE [LARGE SCALE GENOMIC DNA]</scope>
    <source>
        <strain evidence="2">JCM 17027</strain>
    </source>
</reference>
<name>A0ABP7SII1_9ACTN</name>
<dbReference type="InterPro" id="IPR015942">
    <property type="entry name" value="Asp/Glu/hydantoin_racemase"/>
</dbReference>
<dbReference type="EMBL" id="BAABCQ010000229">
    <property type="protein sequence ID" value="GAA4012025.1"/>
    <property type="molecule type" value="Genomic_DNA"/>
</dbReference>
<keyword evidence="2" id="KW-1185">Reference proteome</keyword>
<evidence type="ECO:0000313" key="2">
    <source>
        <dbReference type="Proteomes" id="UP001500034"/>
    </source>
</evidence>
<gene>
    <name evidence="1" type="ORF">GCM10022384_66090</name>
</gene>
<sequence>MLALLHTSPVHVPVFDALRDEAHPGLELRHHVDAGLLDRARHEGPEAVTADVRALLRRAVTEGARAVLCTCSTIGAVAEAAADGVGAPVLRVDRPMAAAAVAAGPRVLVLAALESTLAPTAALVEEEARRAGRSVEVRTLLVDGAWPRFEAGDTAGYLRLVAEAADAVTDADVIVLAQVSMAPARESTTGAAVPVLAGPAPGLAAGAAAAAARFG</sequence>
<proteinExistence type="predicted"/>
<organism evidence="1 2">
    <name type="scientific">Streptomyces marokkonensis</name>
    <dbReference type="NCBI Taxonomy" id="324855"/>
    <lineage>
        <taxon>Bacteria</taxon>
        <taxon>Bacillati</taxon>
        <taxon>Actinomycetota</taxon>
        <taxon>Actinomycetes</taxon>
        <taxon>Kitasatosporales</taxon>
        <taxon>Streptomycetaceae</taxon>
        <taxon>Streptomyces</taxon>
    </lineage>
</organism>
<dbReference type="Proteomes" id="UP001500034">
    <property type="component" value="Unassembled WGS sequence"/>
</dbReference>
<protein>
    <submittedName>
        <fullName evidence="1">Aspartate/glutamate racemase family protein</fullName>
    </submittedName>
</protein>
<dbReference type="Pfam" id="PF01177">
    <property type="entry name" value="Asp_Glu_race"/>
    <property type="match status" value="1"/>
</dbReference>
<dbReference type="RefSeq" id="WP_345597377.1">
    <property type="nucleotide sequence ID" value="NZ_BAABCQ010000229.1"/>
</dbReference>
<accession>A0ABP7SII1</accession>